<dbReference type="Gene3D" id="3.40.50.2000">
    <property type="entry name" value="Glycogen Phosphorylase B"/>
    <property type="match status" value="2"/>
</dbReference>
<accession>A0A846LFE2</accession>
<proteinExistence type="predicted"/>
<evidence type="ECO:0000259" key="4">
    <source>
        <dbReference type="Pfam" id="PF13439"/>
    </source>
</evidence>
<dbReference type="InterPro" id="IPR028098">
    <property type="entry name" value="Glyco_trans_4-like_N"/>
</dbReference>
<dbReference type="InterPro" id="IPR001173">
    <property type="entry name" value="Glyco_trans_2-like"/>
</dbReference>
<dbReference type="RefSeq" id="WP_166753597.1">
    <property type="nucleotide sequence ID" value="NZ_BAABJU010000021.1"/>
</dbReference>
<keyword evidence="2 6" id="KW-0808">Transferase</keyword>
<dbReference type="PANTHER" id="PTHR43179:SF7">
    <property type="entry name" value="RHAMNOSYLTRANSFERASE WBBL"/>
    <property type="match status" value="1"/>
</dbReference>
<dbReference type="Proteomes" id="UP000648663">
    <property type="component" value="Unassembled WGS sequence"/>
</dbReference>
<evidence type="ECO:0000313" key="5">
    <source>
        <dbReference type="EMBL" id="GGL68184.1"/>
    </source>
</evidence>
<gene>
    <name evidence="6" type="ORF">FB380_000377</name>
    <name evidence="5" type="ORF">GCM10011589_25700</name>
</gene>
<reference evidence="5" key="1">
    <citation type="journal article" date="2014" name="Int. J. Syst. Evol. Microbiol.">
        <title>Complete genome of a new Firmicutes species belonging to the dominant human colonic microbiota ('Ruminococcus bicirculans') reveals two chromosomes and a selective capacity to utilize plant glucans.</title>
        <authorList>
            <consortium name="NISC Comparative Sequencing Program"/>
            <person name="Wegmann U."/>
            <person name="Louis P."/>
            <person name="Goesmann A."/>
            <person name="Henrissat B."/>
            <person name="Duncan S.H."/>
            <person name="Flint H.J."/>
        </authorList>
    </citation>
    <scope>NUCLEOTIDE SEQUENCE</scope>
    <source>
        <strain evidence="5">CGMCC 4.5581</strain>
    </source>
</reference>
<dbReference type="InterPro" id="IPR029044">
    <property type="entry name" value="Nucleotide-diphossugar_trans"/>
</dbReference>
<evidence type="ECO:0000313" key="6">
    <source>
        <dbReference type="EMBL" id="NIH65931.1"/>
    </source>
</evidence>
<reference evidence="8" key="2">
    <citation type="journal article" date="2019" name="Int. J. Syst. Evol. Microbiol.">
        <title>The Global Catalogue of Microorganisms (GCM) 10K type strain sequencing project: providing services to taxonomists for standard genome sequencing and annotation.</title>
        <authorList>
            <consortium name="The Broad Institute Genomics Platform"/>
            <consortium name="The Broad Institute Genome Sequencing Center for Infectious Disease"/>
            <person name="Wu L."/>
            <person name="Ma J."/>
        </authorList>
    </citation>
    <scope>NUCLEOTIDE SEQUENCE [LARGE SCALE GENOMIC DNA]</scope>
    <source>
        <strain evidence="8">CGMCC 4.5581</strain>
    </source>
</reference>
<organism evidence="6 7">
    <name type="scientific">Modestobacter marinus</name>
    <dbReference type="NCBI Taxonomy" id="477641"/>
    <lineage>
        <taxon>Bacteria</taxon>
        <taxon>Bacillati</taxon>
        <taxon>Actinomycetota</taxon>
        <taxon>Actinomycetes</taxon>
        <taxon>Geodermatophilales</taxon>
        <taxon>Geodermatophilaceae</taxon>
        <taxon>Modestobacter</taxon>
    </lineage>
</organism>
<evidence type="ECO:0000313" key="7">
    <source>
        <dbReference type="Proteomes" id="UP000552836"/>
    </source>
</evidence>
<dbReference type="SUPFAM" id="SSF53756">
    <property type="entry name" value="UDP-Glycosyltransferase/glycogen phosphorylase"/>
    <property type="match status" value="1"/>
</dbReference>
<evidence type="ECO:0000313" key="8">
    <source>
        <dbReference type="Proteomes" id="UP000648663"/>
    </source>
</evidence>
<evidence type="ECO:0000256" key="1">
    <source>
        <dbReference type="ARBA" id="ARBA00022676"/>
    </source>
</evidence>
<comment type="caution">
    <text evidence="6">The sequence shown here is derived from an EMBL/GenBank/DDBJ whole genome shotgun (WGS) entry which is preliminary data.</text>
</comment>
<evidence type="ECO:0000259" key="3">
    <source>
        <dbReference type="Pfam" id="PF00535"/>
    </source>
</evidence>
<dbReference type="Gene3D" id="3.90.550.10">
    <property type="entry name" value="Spore Coat Polysaccharide Biosynthesis Protein SpsA, Chain A"/>
    <property type="match status" value="1"/>
</dbReference>
<feature type="domain" description="Glycosyltransferase subfamily 4-like N-terminal" evidence="4">
    <location>
        <begin position="349"/>
        <end position="512"/>
    </location>
</feature>
<dbReference type="GO" id="GO:0016757">
    <property type="term" value="F:glycosyltransferase activity"/>
    <property type="evidence" value="ECO:0007669"/>
    <property type="project" value="UniProtKB-KW"/>
</dbReference>
<feature type="domain" description="Glycosyltransferase 2-like" evidence="3">
    <location>
        <begin position="45"/>
        <end position="152"/>
    </location>
</feature>
<sequence length="714" mass="75589">MSSTLRSGTRPVPGPAERAGEATGVLGLVVVNYGSSRLIEANLAGADPTGPSVRVVVVDNFSSTAERQAVETLTAARGWDLVALPDNRGFGAAVNAGIDAARQAGCVTFLLLNPDASIAPAVVEELRRHSLREPLALLSPRIVTPEGAVFFDGAQLYTDTGRLRGRRPAGPRSRPGGPVEEWLTGACLVVHDDLLRRAGGLAEDFFLYWEDVEFSHRCLAAGGTLTVRSDLVAVHDAGGTQGPRRGRAKSALYYRYNCRNRLLFAARNLGRRQLLRWVWATPAVSREILLRGGRRQLLHQPGLLLAAVHGSVEGLAVAARALLTRRAGRTGTGTPTAVLVVHPGAELYGSDRMLLESVTGLVEAGAPVVVALPGDGPLAAELRGRGARVETCPTPVLRKSALTPRGALRLAGDLLTGIRPAWRLLRRTGSGPVYVNTQTLPLWPLLARVAGRPVVLHVHEAEDRAPAPVRLALALPALAARTVLVNSEYSRSVLAAVLPRTGARAVLVDNGVGGPPSTEPARSRLSGPVQLAFVGRLSPRKGPQVAVAVLAELVSRGVDARLQLLGAVFPGYEWFEQQLRDQVAGARLTDRVELTGFVPDVWDALARADVVLVPSVLAEPFGNTAVEAVLAARPVVVSACGGLQEAVAGRASAQAVPPEDVVAWADAVERVVARWPDVTADALTDAEEARLRHAPDRYRARVAQLVTGAGEDQP</sequence>
<protein>
    <submittedName>
        <fullName evidence="6">GT2 family glycosyltransferase</fullName>
    </submittedName>
</protein>
<dbReference type="Pfam" id="PF13439">
    <property type="entry name" value="Glyco_transf_4"/>
    <property type="match status" value="1"/>
</dbReference>
<name>A0A846LFE2_9ACTN</name>
<dbReference type="AlphaFoldDB" id="A0A846LFE2"/>
<keyword evidence="1" id="KW-0328">Glycosyltransferase</keyword>
<dbReference type="CDD" id="cd03801">
    <property type="entry name" value="GT4_PimA-like"/>
    <property type="match status" value="1"/>
</dbReference>
<dbReference type="Proteomes" id="UP000552836">
    <property type="component" value="Unassembled WGS sequence"/>
</dbReference>
<reference evidence="6 7" key="3">
    <citation type="submission" date="2020-02" db="EMBL/GenBank/DDBJ databases">
        <title>Sequencing the genomes of 1000 actinobacteria strains.</title>
        <authorList>
            <person name="Klenk H.-P."/>
        </authorList>
    </citation>
    <scope>NUCLEOTIDE SEQUENCE [LARGE SCALE GENOMIC DNA]</scope>
    <source>
        <strain evidence="6 7">DSM 45201</strain>
    </source>
</reference>
<dbReference type="PANTHER" id="PTHR43179">
    <property type="entry name" value="RHAMNOSYLTRANSFERASE WBBL"/>
    <property type="match status" value="1"/>
</dbReference>
<dbReference type="Pfam" id="PF13692">
    <property type="entry name" value="Glyco_trans_1_4"/>
    <property type="match status" value="1"/>
</dbReference>
<keyword evidence="8" id="KW-1185">Reference proteome</keyword>
<dbReference type="SUPFAM" id="SSF53448">
    <property type="entry name" value="Nucleotide-diphospho-sugar transferases"/>
    <property type="match status" value="1"/>
</dbReference>
<dbReference type="EMBL" id="BMMI01000004">
    <property type="protein sequence ID" value="GGL68184.1"/>
    <property type="molecule type" value="Genomic_DNA"/>
</dbReference>
<dbReference type="EMBL" id="JAAMPA010000001">
    <property type="protein sequence ID" value="NIH65931.1"/>
    <property type="molecule type" value="Genomic_DNA"/>
</dbReference>
<evidence type="ECO:0000256" key="2">
    <source>
        <dbReference type="ARBA" id="ARBA00022679"/>
    </source>
</evidence>
<reference evidence="5" key="4">
    <citation type="submission" date="2024-05" db="EMBL/GenBank/DDBJ databases">
        <authorList>
            <person name="Sun Q."/>
            <person name="Zhou Y."/>
        </authorList>
    </citation>
    <scope>NUCLEOTIDE SEQUENCE</scope>
    <source>
        <strain evidence="5">CGMCC 4.5581</strain>
    </source>
</reference>
<dbReference type="Pfam" id="PF00535">
    <property type="entry name" value="Glycos_transf_2"/>
    <property type="match status" value="1"/>
</dbReference>